<name>A0A5J6VLJ1_9VIRU</name>
<dbReference type="EMBL" id="MN448294">
    <property type="protein sequence ID" value="QFG74833.1"/>
    <property type="molecule type" value="Genomic_DNA"/>
</dbReference>
<dbReference type="InterPro" id="IPR050180">
    <property type="entry name" value="RNR_Ribonuclease"/>
</dbReference>
<dbReference type="InterPro" id="IPR001900">
    <property type="entry name" value="RNase_II/R"/>
</dbReference>
<organism evidence="2">
    <name type="scientific">Megaviridae environmental sample</name>
    <dbReference type="NCBI Taxonomy" id="1737588"/>
    <lineage>
        <taxon>Viruses</taxon>
        <taxon>Varidnaviria</taxon>
        <taxon>Bamfordvirae</taxon>
        <taxon>Nucleocytoviricota</taxon>
        <taxon>Megaviricetes</taxon>
        <taxon>Imitervirales</taxon>
        <taxon>Mimiviridae</taxon>
        <taxon>environmental samples</taxon>
    </lineage>
</organism>
<feature type="domain" description="RNB" evidence="1">
    <location>
        <begin position="188"/>
        <end position="418"/>
    </location>
</feature>
<evidence type="ECO:0000259" key="1">
    <source>
        <dbReference type="SMART" id="SM00955"/>
    </source>
</evidence>
<sequence>MKEFIIKINHYDKQDFIIMHSNKDISTNHFLEINKLSDFNLSTLKLSHLDKFSILNGKLFIIERYIQGLNKIPGILLLDKTYGSFKDKFFYKLIPHNKQFPSCLVPYKKQHSFNKHIIHKYVLYRFKHWNNKHPVSEIVEVIGNVNDISSYTNYRLYCDNLVFSKRQLNKQCADIYKHNRFFSLFHNKLIEKDKSIFTIDPPECTDFDDAVSIQQTEDITTIDIYISNVAYILDYFDLYTFITTQVSSIYLPDNVIHMLSNSLSTNICSLTEKTQKFVIVCTLTIAENEIIKTDFSTDIIYIHKNYSYDEPALLRNSDYLSLFKTVSNISPIKDSHELVEWLMIEMNYRASLLLKQHNIGVFRNNNSIKSTYFFHQQQTDNVFRHDALQKTSYLHITSPIRRIVDILNQISLLSCLELYPLTQKAVDFYSRYLHEIERINRDMRYIKYLESDIYFLKNITSHPDTIYIAKVLEHSLYIEDLNKYIYYKDIHVEKHLQSIIQIKLYLISEEITFQHKIKTMIIESR</sequence>
<dbReference type="PANTHER" id="PTHR23355:SF9">
    <property type="entry name" value="DIS3-LIKE EXONUCLEASE 2"/>
    <property type="match status" value="1"/>
</dbReference>
<dbReference type="Pfam" id="PF17849">
    <property type="entry name" value="OB_Dis3"/>
    <property type="match status" value="1"/>
</dbReference>
<reference evidence="2" key="1">
    <citation type="journal article" date="2019" name="Philos. Trans. R. Soc. Lond., B, Biol. Sci.">
        <title>Targeted metagenomic recovery of four divergent viruses reveals shared and distinctive characteristics of giant viruses of marine eukaryotes.</title>
        <authorList>
            <person name="Needham D.M."/>
            <person name="Poirier C."/>
            <person name="Hehenberger E."/>
            <person name="Jimenez V."/>
            <person name="Swalwell J.E."/>
            <person name="Santoro A.E."/>
            <person name="Worden A.Z."/>
        </authorList>
    </citation>
    <scope>NUCLEOTIDE SEQUENCE</scope>
    <source>
        <strain evidence="2">OPacV-421</strain>
    </source>
</reference>
<dbReference type="GO" id="GO:0000175">
    <property type="term" value="F:3'-5'-RNA exonuclease activity"/>
    <property type="evidence" value="ECO:0007669"/>
    <property type="project" value="TreeGrafter"/>
</dbReference>
<proteinExistence type="predicted"/>
<dbReference type="GO" id="GO:0003723">
    <property type="term" value="F:RNA binding"/>
    <property type="evidence" value="ECO:0007669"/>
    <property type="project" value="InterPro"/>
</dbReference>
<dbReference type="InterPro" id="IPR012340">
    <property type="entry name" value="NA-bd_OB-fold"/>
</dbReference>
<dbReference type="SUPFAM" id="SSF50249">
    <property type="entry name" value="Nucleic acid-binding proteins"/>
    <property type="match status" value="1"/>
</dbReference>
<dbReference type="PANTHER" id="PTHR23355">
    <property type="entry name" value="RIBONUCLEASE"/>
    <property type="match status" value="1"/>
</dbReference>
<dbReference type="InterPro" id="IPR041505">
    <property type="entry name" value="Dis3_CSD2"/>
</dbReference>
<dbReference type="SMART" id="SM00955">
    <property type="entry name" value="RNB"/>
    <property type="match status" value="1"/>
</dbReference>
<evidence type="ECO:0000313" key="2">
    <source>
        <dbReference type="EMBL" id="QFG74833.1"/>
    </source>
</evidence>
<dbReference type="Pfam" id="PF00773">
    <property type="entry name" value="RNB"/>
    <property type="match status" value="1"/>
</dbReference>
<protein>
    <submittedName>
        <fullName evidence="2">RNB domain protein</fullName>
    </submittedName>
</protein>
<accession>A0A5J6VLJ1</accession>
<dbReference type="GO" id="GO:0006402">
    <property type="term" value="P:mRNA catabolic process"/>
    <property type="evidence" value="ECO:0007669"/>
    <property type="project" value="TreeGrafter"/>
</dbReference>